<keyword evidence="2" id="KW-1185">Reference proteome</keyword>
<organism evidence="1 2">
    <name type="scientific">Bursaphelenchus okinawaensis</name>
    <dbReference type="NCBI Taxonomy" id="465554"/>
    <lineage>
        <taxon>Eukaryota</taxon>
        <taxon>Metazoa</taxon>
        <taxon>Ecdysozoa</taxon>
        <taxon>Nematoda</taxon>
        <taxon>Chromadorea</taxon>
        <taxon>Rhabditida</taxon>
        <taxon>Tylenchina</taxon>
        <taxon>Tylenchomorpha</taxon>
        <taxon>Aphelenchoidea</taxon>
        <taxon>Aphelenchoididae</taxon>
        <taxon>Bursaphelenchus</taxon>
    </lineage>
</organism>
<accession>A0A811KU29</accession>
<dbReference type="Proteomes" id="UP000614601">
    <property type="component" value="Unassembled WGS sequence"/>
</dbReference>
<comment type="caution">
    <text evidence="1">The sequence shown here is derived from an EMBL/GenBank/DDBJ whole genome shotgun (WGS) entry which is preliminary data.</text>
</comment>
<dbReference type="GO" id="GO:0003951">
    <property type="term" value="F:NAD+ kinase activity"/>
    <property type="evidence" value="ECO:0007669"/>
    <property type="project" value="TreeGrafter"/>
</dbReference>
<dbReference type="EMBL" id="CAJFCW020000004">
    <property type="protein sequence ID" value="CAG9112204.1"/>
    <property type="molecule type" value="Genomic_DNA"/>
</dbReference>
<sequence>MGYKMCDLYRLLRVSNIDLLQYMLLSAKLKKKDEIGSEAHHTTEMTAVYHADDSVILEEVLEVIQHEAKKSHVNLNLLPIQDESEHLSTSEVAQLTKYNNIIYLTFDEQVDLDRLLHVIPSTSKLTLITLNEEKLEDVGGQKYCSQILAAVNNSSSEFESFNRIQINVNIAKENVKNGIESFELFSAHDIYIGEEDSARVSYIELGVDSDAIVKQKNSGMFIRLEQDNKNVSMSHEHQIHEPNYVSPTQVLHLLETLKDMGYDYTSSNQEMDKENMVNEEMESDDSKVDKDDNVKASCSSMLDDSRDLATKFNEAIQKKNSDNGLHYRLREPIFNNTFREIKPFGVFKNMFIRSKCTHGIVIVDGFKEFKFNNGDEVTLSMNQDLRIQRVYL</sequence>
<reference evidence="1" key="1">
    <citation type="submission" date="2020-09" db="EMBL/GenBank/DDBJ databases">
        <authorList>
            <person name="Kikuchi T."/>
        </authorList>
    </citation>
    <scope>NUCLEOTIDE SEQUENCE</scope>
    <source>
        <strain evidence="1">SH1</strain>
    </source>
</reference>
<dbReference type="PANTHER" id="PTHR13158:SF5">
    <property type="entry name" value="NAD KINASE 2, MITOCHONDRIAL"/>
    <property type="match status" value="1"/>
</dbReference>
<gene>
    <name evidence="1" type="ORF">BOKJ2_LOCUS8170</name>
</gene>
<proteinExistence type="predicted"/>
<name>A0A811KU29_9BILA</name>
<dbReference type="EMBL" id="CAJFDH010000004">
    <property type="protein sequence ID" value="CAD5218960.1"/>
    <property type="molecule type" value="Genomic_DNA"/>
</dbReference>
<dbReference type="PANTHER" id="PTHR13158">
    <property type="match status" value="1"/>
</dbReference>
<dbReference type="Proteomes" id="UP000783686">
    <property type="component" value="Unassembled WGS sequence"/>
</dbReference>
<protein>
    <submittedName>
        <fullName evidence="1">Uncharacterized protein</fullName>
    </submittedName>
</protein>
<evidence type="ECO:0000313" key="2">
    <source>
        <dbReference type="Proteomes" id="UP000614601"/>
    </source>
</evidence>
<evidence type="ECO:0000313" key="1">
    <source>
        <dbReference type="EMBL" id="CAD5218960.1"/>
    </source>
</evidence>
<dbReference type="GO" id="GO:0019674">
    <property type="term" value="P:NAD+ metabolic process"/>
    <property type="evidence" value="ECO:0007669"/>
    <property type="project" value="TreeGrafter"/>
</dbReference>
<dbReference type="OrthoDB" id="10422675at2759"/>
<dbReference type="AlphaFoldDB" id="A0A811KU29"/>